<dbReference type="Proteomes" id="UP001489897">
    <property type="component" value="Unassembled WGS sequence"/>
</dbReference>
<sequence length="79" mass="8856">MEPQQPATTPAPQQQQEFDFYINLAKPTLGLYVRKGMGLPDLADPNEWQFSGHIWQSELDAETLKNLEANGHAFQELGG</sequence>
<evidence type="ECO:0000313" key="2">
    <source>
        <dbReference type="Proteomes" id="UP001489897"/>
    </source>
</evidence>
<evidence type="ECO:0000313" key="1">
    <source>
        <dbReference type="EMBL" id="MEM5421065.1"/>
    </source>
</evidence>
<name>A0ABU9RM31_9BURK</name>
<dbReference type="RefSeq" id="WP_342946411.1">
    <property type="nucleotide sequence ID" value="NZ_JAYMRV010000002.1"/>
</dbReference>
<accession>A0ABU9RM31</accession>
<comment type="caution">
    <text evidence="1">The sequence shown here is derived from an EMBL/GenBank/DDBJ whole genome shotgun (WGS) entry which is preliminary data.</text>
</comment>
<organism evidence="1 2">
    <name type="scientific">Paraburkholderia ferrariae</name>
    <dbReference type="NCBI Taxonomy" id="386056"/>
    <lineage>
        <taxon>Bacteria</taxon>
        <taxon>Pseudomonadati</taxon>
        <taxon>Pseudomonadota</taxon>
        <taxon>Betaproteobacteria</taxon>
        <taxon>Burkholderiales</taxon>
        <taxon>Burkholderiaceae</taxon>
        <taxon>Paraburkholderia</taxon>
    </lineage>
</organism>
<protein>
    <submittedName>
        <fullName evidence="1">Uncharacterized protein</fullName>
    </submittedName>
</protein>
<keyword evidence="2" id="KW-1185">Reference proteome</keyword>
<gene>
    <name evidence="1" type="ORF">VSR73_08295</name>
</gene>
<dbReference type="EMBL" id="JAYMRV010000002">
    <property type="protein sequence ID" value="MEM5421065.1"/>
    <property type="molecule type" value="Genomic_DNA"/>
</dbReference>
<proteinExistence type="predicted"/>
<reference evidence="1 2" key="1">
    <citation type="submission" date="2024-01" db="EMBL/GenBank/DDBJ databases">
        <title>The diversity of rhizobia nodulating Mimosa spp. in eleven states of Brazil covering several biomes is determined by host plant, location, and edaphic factors.</title>
        <authorList>
            <person name="Rouws L."/>
            <person name="Barauna A."/>
            <person name="Beukes C."/>
            <person name="De Faria S.M."/>
            <person name="Gross E."/>
            <person name="Dos Reis Junior F.B."/>
            <person name="Simon M."/>
            <person name="Maluk M."/>
            <person name="Odee D.W."/>
            <person name="Kenicer G."/>
            <person name="Young J.P.W."/>
            <person name="Reis V.M."/>
            <person name="Zilli J."/>
            <person name="James E.K."/>
        </authorList>
    </citation>
    <scope>NUCLEOTIDE SEQUENCE [LARGE SCALE GENOMIC DNA]</scope>
    <source>
        <strain evidence="1 2">JPY167</strain>
    </source>
</reference>